<dbReference type="GO" id="GO:0000976">
    <property type="term" value="F:transcription cis-regulatory region binding"/>
    <property type="evidence" value="ECO:0007669"/>
    <property type="project" value="TreeGrafter"/>
</dbReference>
<evidence type="ECO:0000256" key="2">
    <source>
        <dbReference type="ARBA" id="ARBA00022553"/>
    </source>
</evidence>
<evidence type="ECO:0000256" key="7">
    <source>
        <dbReference type="PROSITE-ProRule" id="PRU00169"/>
    </source>
</evidence>
<keyword evidence="5 8" id="KW-0238">DNA-binding</keyword>
<dbReference type="Pfam" id="PF00072">
    <property type="entry name" value="Response_reg"/>
    <property type="match status" value="1"/>
</dbReference>
<dbReference type="SMART" id="SM00862">
    <property type="entry name" value="Trans_reg_C"/>
    <property type="match status" value="1"/>
</dbReference>
<evidence type="ECO:0000256" key="3">
    <source>
        <dbReference type="ARBA" id="ARBA00023012"/>
    </source>
</evidence>
<accession>A0A3D9ISI4</accession>
<evidence type="ECO:0000256" key="6">
    <source>
        <dbReference type="ARBA" id="ARBA00023163"/>
    </source>
</evidence>
<dbReference type="OrthoDB" id="1655504at2"/>
<reference evidence="11 12" key="1">
    <citation type="submission" date="2018-07" db="EMBL/GenBank/DDBJ databases">
        <title>Genomic Encyclopedia of Type Strains, Phase III (KMG-III): the genomes of soil and plant-associated and newly described type strains.</title>
        <authorList>
            <person name="Whitman W."/>
        </authorList>
    </citation>
    <scope>NUCLEOTIDE SEQUENCE [LARGE SCALE GENOMIC DNA]</scope>
    <source>
        <strain evidence="11 12">CECT 8236</strain>
    </source>
</reference>
<keyword evidence="4" id="KW-0805">Transcription regulation</keyword>
<dbReference type="SUPFAM" id="SSF46894">
    <property type="entry name" value="C-terminal effector domain of the bipartite response regulators"/>
    <property type="match status" value="1"/>
</dbReference>
<organism evidence="11 12">
    <name type="scientific">Cohnella lupini</name>
    <dbReference type="NCBI Taxonomy" id="1294267"/>
    <lineage>
        <taxon>Bacteria</taxon>
        <taxon>Bacillati</taxon>
        <taxon>Bacillota</taxon>
        <taxon>Bacilli</taxon>
        <taxon>Bacillales</taxon>
        <taxon>Paenibacillaceae</taxon>
        <taxon>Cohnella</taxon>
    </lineage>
</organism>
<dbReference type="Proteomes" id="UP000256869">
    <property type="component" value="Unassembled WGS sequence"/>
</dbReference>
<dbReference type="SUPFAM" id="SSF52172">
    <property type="entry name" value="CheY-like"/>
    <property type="match status" value="1"/>
</dbReference>
<dbReference type="CDD" id="cd00383">
    <property type="entry name" value="trans_reg_C"/>
    <property type="match status" value="1"/>
</dbReference>
<keyword evidence="3" id="KW-0902">Two-component regulatory system</keyword>
<evidence type="ECO:0000256" key="4">
    <source>
        <dbReference type="ARBA" id="ARBA00023015"/>
    </source>
</evidence>
<feature type="DNA-binding region" description="OmpR/PhoB-type" evidence="8">
    <location>
        <begin position="130"/>
        <end position="229"/>
    </location>
</feature>
<dbReference type="PROSITE" id="PS50110">
    <property type="entry name" value="RESPONSE_REGULATORY"/>
    <property type="match status" value="1"/>
</dbReference>
<dbReference type="PANTHER" id="PTHR48111:SF2">
    <property type="entry name" value="RESPONSE REGULATOR SAER"/>
    <property type="match status" value="1"/>
</dbReference>
<dbReference type="Gene3D" id="1.10.10.10">
    <property type="entry name" value="Winged helix-like DNA-binding domain superfamily/Winged helix DNA-binding domain"/>
    <property type="match status" value="1"/>
</dbReference>
<feature type="domain" description="OmpR/PhoB-type" evidence="10">
    <location>
        <begin position="130"/>
        <end position="229"/>
    </location>
</feature>
<feature type="modified residue" description="4-aspartylphosphate" evidence="7">
    <location>
        <position position="55"/>
    </location>
</feature>
<keyword evidence="6" id="KW-0804">Transcription</keyword>
<evidence type="ECO:0000256" key="1">
    <source>
        <dbReference type="ARBA" id="ARBA00004496"/>
    </source>
</evidence>
<sequence length="229" mass="25497">MNKDIHILVVEDDADISSLLCNVIRRAGYTPQPAFSGTEALLQLERRTWEMVLLDLMLPGMTGEQVLEKLNGTGVPVMIVSAKNESQTKVAALRGGADDFITKPFDVEEVSARIESLLRRYSRTAQQIQPKVLRHKGLELDGEAKSVKVNGEGLALTAREYEIMALLLSSPQKVFTKANLYESVWGESFYGDDNTINVHMSHLRGKLAKAAPDVEWIETVWGIGYRLQP</sequence>
<gene>
    <name evidence="11" type="ORF">DFP95_102172</name>
</gene>
<dbReference type="PANTHER" id="PTHR48111">
    <property type="entry name" value="REGULATOR OF RPOS"/>
    <property type="match status" value="1"/>
</dbReference>
<dbReference type="RefSeq" id="WP_115991520.1">
    <property type="nucleotide sequence ID" value="NZ_QRDY01000002.1"/>
</dbReference>
<dbReference type="GO" id="GO:0006355">
    <property type="term" value="P:regulation of DNA-templated transcription"/>
    <property type="evidence" value="ECO:0007669"/>
    <property type="project" value="InterPro"/>
</dbReference>
<keyword evidence="2 7" id="KW-0597">Phosphoprotein</keyword>
<dbReference type="Gene3D" id="3.40.50.2300">
    <property type="match status" value="1"/>
</dbReference>
<evidence type="ECO:0000313" key="11">
    <source>
        <dbReference type="EMBL" id="RED64751.1"/>
    </source>
</evidence>
<proteinExistence type="predicted"/>
<feature type="domain" description="Response regulatory" evidence="9">
    <location>
        <begin position="6"/>
        <end position="118"/>
    </location>
</feature>
<evidence type="ECO:0000259" key="10">
    <source>
        <dbReference type="PROSITE" id="PS51755"/>
    </source>
</evidence>
<evidence type="ECO:0000256" key="8">
    <source>
        <dbReference type="PROSITE-ProRule" id="PRU01091"/>
    </source>
</evidence>
<dbReference type="InterPro" id="IPR036388">
    <property type="entry name" value="WH-like_DNA-bd_sf"/>
</dbReference>
<dbReference type="PROSITE" id="PS51755">
    <property type="entry name" value="OMPR_PHOB"/>
    <property type="match status" value="1"/>
</dbReference>
<evidence type="ECO:0000256" key="5">
    <source>
        <dbReference type="ARBA" id="ARBA00023125"/>
    </source>
</evidence>
<dbReference type="GO" id="GO:0000156">
    <property type="term" value="F:phosphorelay response regulator activity"/>
    <property type="evidence" value="ECO:0007669"/>
    <property type="project" value="TreeGrafter"/>
</dbReference>
<name>A0A3D9ISI4_9BACL</name>
<comment type="caution">
    <text evidence="11">The sequence shown here is derived from an EMBL/GenBank/DDBJ whole genome shotgun (WGS) entry which is preliminary data.</text>
</comment>
<dbReference type="InterPro" id="IPR039420">
    <property type="entry name" value="WalR-like"/>
</dbReference>
<dbReference type="InterPro" id="IPR011006">
    <property type="entry name" value="CheY-like_superfamily"/>
</dbReference>
<dbReference type="InterPro" id="IPR001867">
    <property type="entry name" value="OmpR/PhoB-type_DNA-bd"/>
</dbReference>
<dbReference type="GO" id="GO:0032993">
    <property type="term" value="C:protein-DNA complex"/>
    <property type="evidence" value="ECO:0007669"/>
    <property type="project" value="TreeGrafter"/>
</dbReference>
<protein>
    <submittedName>
        <fullName evidence="11">DNA-binding response OmpR family regulator</fullName>
    </submittedName>
</protein>
<comment type="subcellular location">
    <subcellularLocation>
        <location evidence="1">Cytoplasm</location>
    </subcellularLocation>
</comment>
<dbReference type="InterPro" id="IPR016032">
    <property type="entry name" value="Sig_transdc_resp-reg_C-effctor"/>
</dbReference>
<dbReference type="SMART" id="SM00448">
    <property type="entry name" value="REC"/>
    <property type="match status" value="1"/>
</dbReference>
<dbReference type="FunFam" id="1.10.10.10:FF:000018">
    <property type="entry name" value="DNA-binding response regulator ResD"/>
    <property type="match status" value="1"/>
</dbReference>
<dbReference type="EMBL" id="QRDY01000002">
    <property type="protein sequence ID" value="RED64751.1"/>
    <property type="molecule type" value="Genomic_DNA"/>
</dbReference>
<dbReference type="AlphaFoldDB" id="A0A3D9ISI4"/>
<keyword evidence="12" id="KW-1185">Reference proteome</keyword>
<evidence type="ECO:0000313" key="12">
    <source>
        <dbReference type="Proteomes" id="UP000256869"/>
    </source>
</evidence>
<dbReference type="GO" id="GO:0005829">
    <property type="term" value="C:cytosol"/>
    <property type="evidence" value="ECO:0007669"/>
    <property type="project" value="TreeGrafter"/>
</dbReference>
<dbReference type="Pfam" id="PF00486">
    <property type="entry name" value="Trans_reg_C"/>
    <property type="match status" value="1"/>
</dbReference>
<evidence type="ECO:0000259" key="9">
    <source>
        <dbReference type="PROSITE" id="PS50110"/>
    </source>
</evidence>
<dbReference type="InterPro" id="IPR001789">
    <property type="entry name" value="Sig_transdc_resp-reg_receiver"/>
</dbReference>